<dbReference type="InterPro" id="IPR025326">
    <property type="entry name" value="DUF4232"/>
</dbReference>
<feature type="region of interest" description="Disordered" evidence="1">
    <location>
        <begin position="21"/>
        <end position="66"/>
    </location>
</feature>
<organism evidence="3 4">
    <name type="scientific">Kribbella shirazensis</name>
    <dbReference type="NCBI Taxonomy" id="1105143"/>
    <lineage>
        <taxon>Bacteria</taxon>
        <taxon>Bacillati</taxon>
        <taxon>Actinomycetota</taxon>
        <taxon>Actinomycetes</taxon>
        <taxon>Propionibacteriales</taxon>
        <taxon>Kribbellaceae</taxon>
        <taxon>Kribbella</taxon>
    </lineage>
</organism>
<proteinExistence type="predicted"/>
<reference evidence="3 4" key="1">
    <citation type="submission" date="2020-03" db="EMBL/GenBank/DDBJ databases">
        <title>Sequencing the genomes of 1000 actinobacteria strains.</title>
        <authorList>
            <person name="Klenk H.-P."/>
        </authorList>
    </citation>
    <scope>NUCLEOTIDE SEQUENCE [LARGE SCALE GENOMIC DNA]</scope>
    <source>
        <strain evidence="3 4">DSM 45490</strain>
    </source>
</reference>
<evidence type="ECO:0000313" key="3">
    <source>
        <dbReference type="EMBL" id="NIK60864.1"/>
    </source>
</evidence>
<dbReference type="Proteomes" id="UP000555407">
    <property type="component" value="Unassembled WGS sequence"/>
</dbReference>
<dbReference type="AlphaFoldDB" id="A0A7X5VGK6"/>
<evidence type="ECO:0000259" key="2">
    <source>
        <dbReference type="Pfam" id="PF14016"/>
    </source>
</evidence>
<accession>A0A7X5VGK6</accession>
<name>A0A7X5VGK6_9ACTN</name>
<dbReference type="Pfam" id="PF14016">
    <property type="entry name" value="DUF4232"/>
    <property type="match status" value="1"/>
</dbReference>
<protein>
    <recommendedName>
        <fullName evidence="2">DUF4232 domain-containing protein</fullName>
    </recommendedName>
</protein>
<evidence type="ECO:0000256" key="1">
    <source>
        <dbReference type="SAM" id="MobiDB-lite"/>
    </source>
</evidence>
<comment type="caution">
    <text evidence="3">The sequence shown here is derived from an EMBL/GenBank/DDBJ whole genome shotgun (WGS) entry which is preliminary data.</text>
</comment>
<feature type="compositionally biased region" description="Low complexity" evidence="1">
    <location>
        <begin position="22"/>
        <end position="31"/>
    </location>
</feature>
<feature type="compositionally biased region" description="Pro residues" evidence="1">
    <location>
        <begin position="32"/>
        <end position="62"/>
    </location>
</feature>
<dbReference type="RefSeq" id="WP_167214690.1">
    <property type="nucleotide sequence ID" value="NZ_JAASRO010000001.1"/>
</dbReference>
<dbReference type="EMBL" id="JAASRO010000001">
    <property type="protein sequence ID" value="NIK60864.1"/>
    <property type="molecule type" value="Genomic_DNA"/>
</dbReference>
<gene>
    <name evidence="3" type="ORF">BJY22_006581</name>
</gene>
<sequence>MDRRGWVGLFSGLALLGGHGTETGATGTAALPTPPPAPLPTPTPPRLPTPTPRLTPAPPSATCPPSGASITVEATLRHRAVVVKVTNCRTRPLTVDGYPKVAVVNARRRTMNVTVTRGTSYLAINPGPTKIRLARGESALAAVSWSNTVEVAEDKASGTYLTVAPRPGDQPVIRPVVRPVDTDLGTTAKLTLTACRLDLPH</sequence>
<keyword evidence="4" id="KW-1185">Reference proteome</keyword>
<evidence type="ECO:0000313" key="4">
    <source>
        <dbReference type="Proteomes" id="UP000555407"/>
    </source>
</evidence>
<feature type="domain" description="DUF4232" evidence="2">
    <location>
        <begin position="63"/>
        <end position="192"/>
    </location>
</feature>